<dbReference type="NCBIfam" id="TIGR01484">
    <property type="entry name" value="HAD-SF-IIB"/>
    <property type="match status" value="1"/>
</dbReference>
<organism evidence="1 2">
    <name type="scientific">Promicromonospora umidemergens</name>
    <dbReference type="NCBI Taxonomy" id="629679"/>
    <lineage>
        <taxon>Bacteria</taxon>
        <taxon>Bacillati</taxon>
        <taxon>Actinomycetota</taxon>
        <taxon>Actinomycetes</taxon>
        <taxon>Micrococcales</taxon>
        <taxon>Promicromonosporaceae</taxon>
        <taxon>Promicromonospora</taxon>
    </lineage>
</organism>
<dbReference type="InterPro" id="IPR023214">
    <property type="entry name" value="HAD_sf"/>
</dbReference>
<dbReference type="PROSITE" id="PS01229">
    <property type="entry name" value="COF_2"/>
    <property type="match status" value="1"/>
</dbReference>
<dbReference type="SUPFAM" id="SSF56784">
    <property type="entry name" value="HAD-like"/>
    <property type="match status" value="1"/>
</dbReference>
<proteinExistence type="predicted"/>
<dbReference type="Gene3D" id="3.40.50.1000">
    <property type="entry name" value="HAD superfamily/HAD-like"/>
    <property type="match status" value="1"/>
</dbReference>
<dbReference type="GO" id="GO:0016787">
    <property type="term" value="F:hydrolase activity"/>
    <property type="evidence" value="ECO:0007669"/>
    <property type="project" value="UniProtKB-KW"/>
</dbReference>
<comment type="caution">
    <text evidence="1">The sequence shown here is derived from an EMBL/GenBank/DDBJ whole genome shotgun (WGS) entry which is preliminary data.</text>
</comment>
<dbReference type="PANTHER" id="PTHR10000">
    <property type="entry name" value="PHOSPHOSERINE PHOSPHATASE"/>
    <property type="match status" value="1"/>
</dbReference>
<keyword evidence="2" id="KW-1185">Reference proteome</keyword>
<name>A0ABP8X7B9_9MICO</name>
<reference evidence="2" key="1">
    <citation type="journal article" date="2019" name="Int. J. Syst. Evol. Microbiol.">
        <title>The Global Catalogue of Microorganisms (GCM) 10K type strain sequencing project: providing services to taxonomists for standard genome sequencing and annotation.</title>
        <authorList>
            <consortium name="The Broad Institute Genomics Platform"/>
            <consortium name="The Broad Institute Genome Sequencing Center for Infectious Disease"/>
            <person name="Wu L."/>
            <person name="Ma J."/>
        </authorList>
    </citation>
    <scope>NUCLEOTIDE SEQUENCE [LARGE SCALE GENOMIC DNA]</scope>
    <source>
        <strain evidence="2">JCM 17975</strain>
    </source>
</reference>
<protein>
    <submittedName>
        <fullName evidence="1">HAD family hydrolase</fullName>
    </submittedName>
</protein>
<evidence type="ECO:0000313" key="1">
    <source>
        <dbReference type="EMBL" id="GAA4702249.1"/>
    </source>
</evidence>
<dbReference type="Pfam" id="PF08282">
    <property type="entry name" value="Hydrolase_3"/>
    <property type="match status" value="2"/>
</dbReference>
<dbReference type="InterPro" id="IPR006379">
    <property type="entry name" value="HAD-SF_hydro_IIB"/>
</dbReference>
<evidence type="ECO:0000313" key="2">
    <source>
        <dbReference type="Proteomes" id="UP001500843"/>
    </source>
</evidence>
<dbReference type="Proteomes" id="UP001500843">
    <property type="component" value="Unassembled WGS sequence"/>
</dbReference>
<sequence>MEPTAPALVACDIDGTLVRTGHPVTLSVRTAAELVRVAGHHIVLATGRSLVGALPVALQLGLDGAWIVASNGAITAHLVDGYYEITEQHIVDAEAAIRIALAEAPPVRIAAEIVGAGYRVSTPFPNHELNGAQHSVRDLSEFWTNPTPRLALRGPSAYQLVPSLRAAGLTAIATRLDWVDVTAPGISKATALEEIRTHLGVEDYNTVAIGDSENDVEMLDWAACGIAMAHAPAFVIAAADRTTGTIDDDGAASALLSLLN</sequence>
<dbReference type="PANTHER" id="PTHR10000:SF8">
    <property type="entry name" value="HAD SUPERFAMILY HYDROLASE-LIKE, TYPE 3"/>
    <property type="match status" value="1"/>
</dbReference>
<gene>
    <name evidence="1" type="ORF">GCM10023198_24340</name>
</gene>
<accession>A0ABP8X7B9</accession>
<dbReference type="InterPro" id="IPR036412">
    <property type="entry name" value="HAD-like_sf"/>
</dbReference>
<dbReference type="EMBL" id="BAABHM010000011">
    <property type="protein sequence ID" value="GAA4702249.1"/>
    <property type="molecule type" value="Genomic_DNA"/>
</dbReference>
<dbReference type="Gene3D" id="3.30.1240.10">
    <property type="match status" value="1"/>
</dbReference>
<keyword evidence="1" id="KW-0378">Hydrolase</keyword>